<evidence type="ECO:0000313" key="2">
    <source>
        <dbReference type="Proteomes" id="UP000004810"/>
    </source>
</evidence>
<dbReference type="Proteomes" id="UP000004810">
    <property type="component" value="Unassembled WGS sequence"/>
</dbReference>
<gene>
    <name evidence="1" type="ORF">WUBG_18215</name>
</gene>
<dbReference type="EMBL" id="ADBV01020270">
    <property type="protein sequence ID" value="EJW70878.1"/>
    <property type="molecule type" value="Genomic_DNA"/>
</dbReference>
<evidence type="ECO:0000313" key="1">
    <source>
        <dbReference type="EMBL" id="EJW70878.1"/>
    </source>
</evidence>
<dbReference type="AlphaFoldDB" id="J9DMN5"/>
<proteinExistence type="predicted"/>
<dbReference type="InterPro" id="IPR027266">
    <property type="entry name" value="TrmE/GcvT-like"/>
</dbReference>
<name>J9DMN5_WUCBA</name>
<accession>J9DMN5</accession>
<reference evidence="2" key="1">
    <citation type="submission" date="2012-08" db="EMBL/GenBank/DDBJ databases">
        <title>The Genome Sequence of Wuchereria bancrofti.</title>
        <authorList>
            <person name="Nutman T.B."/>
            <person name="Fink D.L."/>
            <person name="Russ C."/>
            <person name="Young S."/>
            <person name="Zeng Q."/>
            <person name="Koehrsen M."/>
            <person name="Alvarado L."/>
            <person name="Berlin A."/>
            <person name="Chapman S.B."/>
            <person name="Chen Z."/>
            <person name="Freedman E."/>
            <person name="Gellesch M."/>
            <person name="Goldberg J."/>
            <person name="Griggs A."/>
            <person name="Gujja S."/>
            <person name="Heilman E.R."/>
            <person name="Heiman D."/>
            <person name="Hepburn T."/>
            <person name="Howarth C."/>
            <person name="Jen D."/>
            <person name="Larson L."/>
            <person name="Lewis B."/>
            <person name="Mehta T."/>
            <person name="Park D."/>
            <person name="Pearson M."/>
            <person name="Roberts A."/>
            <person name="Saif S."/>
            <person name="Shea T."/>
            <person name="Shenoy N."/>
            <person name="Sisk P."/>
            <person name="Stolte C."/>
            <person name="Sykes S."/>
            <person name="Walk T."/>
            <person name="White J."/>
            <person name="Yandava C."/>
            <person name="Haas B."/>
            <person name="Henn M.R."/>
            <person name="Nusbaum C."/>
            <person name="Birren B."/>
        </authorList>
    </citation>
    <scope>NUCLEOTIDE SEQUENCE [LARGE SCALE GENOMIC DNA]</scope>
    <source>
        <strain evidence="2">NA</strain>
    </source>
</reference>
<sequence length="79" mass="9557">MGYERPLWYTEEDAEDTSLSFYSGQFSLIGRPEWFELVAREYDACRERVGVIDLSITLRILIYAWYLWKCRYLSCRISR</sequence>
<protein>
    <submittedName>
        <fullName evidence="1">Uncharacterized protein</fullName>
    </submittedName>
</protein>
<dbReference type="Gene3D" id="3.30.1360.120">
    <property type="entry name" value="Probable tRNA modification gtpase trme, domain 1"/>
    <property type="match status" value="1"/>
</dbReference>
<dbReference type="SUPFAM" id="SSF103025">
    <property type="entry name" value="Folate-binding domain"/>
    <property type="match status" value="1"/>
</dbReference>
<comment type="caution">
    <text evidence="1">The sequence shown here is derived from an EMBL/GenBank/DDBJ whole genome shotgun (WGS) entry which is preliminary data.</text>
</comment>
<organism evidence="1 2">
    <name type="scientific">Wuchereria bancrofti</name>
    <dbReference type="NCBI Taxonomy" id="6293"/>
    <lineage>
        <taxon>Eukaryota</taxon>
        <taxon>Metazoa</taxon>
        <taxon>Ecdysozoa</taxon>
        <taxon>Nematoda</taxon>
        <taxon>Chromadorea</taxon>
        <taxon>Rhabditida</taxon>
        <taxon>Spirurina</taxon>
        <taxon>Spiruromorpha</taxon>
        <taxon>Filarioidea</taxon>
        <taxon>Onchocercidae</taxon>
        <taxon>Wuchereria</taxon>
    </lineage>
</organism>